<dbReference type="EMBL" id="GGEC01005659">
    <property type="protein sequence ID" value="MBW86142.1"/>
    <property type="molecule type" value="Transcribed_RNA"/>
</dbReference>
<proteinExistence type="predicted"/>
<dbReference type="EMBL" id="GGEC01005658">
    <property type="protein sequence ID" value="MBW86141.1"/>
    <property type="molecule type" value="Transcribed_RNA"/>
</dbReference>
<name>A0A2P2IY46_RHIMU</name>
<reference evidence="1" key="1">
    <citation type="submission" date="2018-02" db="EMBL/GenBank/DDBJ databases">
        <title>Rhizophora mucronata_Transcriptome.</title>
        <authorList>
            <person name="Meera S.P."/>
            <person name="Sreeshan A."/>
            <person name="Augustine A."/>
        </authorList>
    </citation>
    <scope>NUCLEOTIDE SEQUENCE</scope>
    <source>
        <tissue evidence="1">Leaf</tissue>
    </source>
</reference>
<accession>A0A2P2IY46</accession>
<evidence type="ECO:0000313" key="1">
    <source>
        <dbReference type="EMBL" id="MBW86141.1"/>
    </source>
</evidence>
<dbReference type="AlphaFoldDB" id="A0A2P2IY46"/>
<organism evidence="1">
    <name type="scientific">Rhizophora mucronata</name>
    <name type="common">Asiatic mangrove</name>
    <dbReference type="NCBI Taxonomy" id="61149"/>
    <lineage>
        <taxon>Eukaryota</taxon>
        <taxon>Viridiplantae</taxon>
        <taxon>Streptophyta</taxon>
        <taxon>Embryophyta</taxon>
        <taxon>Tracheophyta</taxon>
        <taxon>Spermatophyta</taxon>
        <taxon>Magnoliopsida</taxon>
        <taxon>eudicotyledons</taxon>
        <taxon>Gunneridae</taxon>
        <taxon>Pentapetalae</taxon>
        <taxon>rosids</taxon>
        <taxon>fabids</taxon>
        <taxon>Malpighiales</taxon>
        <taxon>Rhizophoraceae</taxon>
        <taxon>Rhizophora</taxon>
    </lineage>
</organism>
<protein>
    <submittedName>
        <fullName evidence="1">Uncharacterized protein</fullName>
    </submittedName>
</protein>
<sequence>MACAMQILEKFEMFSPYINLGLLYIEQ</sequence>